<keyword evidence="2" id="KW-1185">Reference proteome</keyword>
<gene>
    <name evidence="1" type="ORF">ANIA_03816</name>
</gene>
<name>Q5B6L4_EMENI</name>
<protein>
    <submittedName>
        <fullName evidence="1">Uncharacterized protein</fullName>
    </submittedName>
</protein>
<proteinExistence type="predicted"/>
<dbReference type="Proteomes" id="UP000000560">
    <property type="component" value="Chromosome II"/>
</dbReference>
<dbReference type="HOGENOM" id="CLU_2867633_0_0_1"/>
<dbReference type="KEGG" id="ani:ANIA_03816"/>
<dbReference type="RefSeq" id="XP_661420.1">
    <property type="nucleotide sequence ID" value="XM_656328.1"/>
</dbReference>
<evidence type="ECO:0000313" key="1">
    <source>
        <dbReference type="EMBL" id="CBF75322.1"/>
    </source>
</evidence>
<dbReference type="VEuPathDB" id="FungiDB:AN3816"/>
<dbReference type="InParanoid" id="Q5B6L4"/>
<accession>C8V6S5</accession>
<organism evidence="1 2">
    <name type="scientific">Emericella nidulans (strain FGSC A4 / ATCC 38163 / CBS 112.46 / NRRL 194 / M139)</name>
    <name type="common">Aspergillus nidulans</name>
    <dbReference type="NCBI Taxonomy" id="227321"/>
    <lineage>
        <taxon>Eukaryota</taxon>
        <taxon>Fungi</taxon>
        <taxon>Dikarya</taxon>
        <taxon>Ascomycota</taxon>
        <taxon>Pezizomycotina</taxon>
        <taxon>Eurotiomycetes</taxon>
        <taxon>Eurotiomycetidae</taxon>
        <taxon>Eurotiales</taxon>
        <taxon>Aspergillaceae</taxon>
        <taxon>Aspergillus</taxon>
        <taxon>Aspergillus subgen. Nidulantes</taxon>
    </lineage>
</organism>
<accession>Q5B6L4</accession>
<dbReference type="EMBL" id="BN001302">
    <property type="protein sequence ID" value="CBF75322.1"/>
    <property type="molecule type" value="Genomic_DNA"/>
</dbReference>
<reference evidence="2" key="1">
    <citation type="journal article" date="2005" name="Nature">
        <title>Sequencing of Aspergillus nidulans and comparative analysis with A. fumigatus and A. oryzae.</title>
        <authorList>
            <person name="Galagan J.E."/>
            <person name="Calvo S.E."/>
            <person name="Cuomo C."/>
            <person name="Ma L.J."/>
            <person name="Wortman J.R."/>
            <person name="Batzoglou S."/>
            <person name="Lee S.I."/>
            <person name="Basturkmen M."/>
            <person name="Spevak C.C."/>
            <person name="Clutterbuck J."/>
            <person name="Kapitonov V."/>
            <person name="Jurka J."/>
            <person name="Scazzocchio C."/>
            <person name="Farman M."/>
            <person name="Butler J."/>
            <person name="Purcell S."/>
            <person name="Harris S."/>
            <person name="Braus G.H."/>
            <person name="Draht O."/>
            <person name="Busch S."/>
            <person name="D'Enfert C."/>
            <person name="Bouchier C."/>
            <person name="Goldman G.H."/>
            <person name="Bell-Pedersen D."/>
            <person name="Griffiths-Jones S."/>
            <person name="Doonan J.H."/>
            <person name="Yu J."/>
            <person name="Vienken K."/>
            <person name="Pain A."/>
            <person name="Freitag M."/>
            <person name="Selker E.U."/>
            <person name="Archer D.B."/>
            <person name="Penalva M.A."/>
            <person name="Oakley B.R."/>
            <person name="Momany M."/>
            <person name="Tanaka T."/>
            <person name="Kumagai T."/>
            <person name="Asai K."/>
            <person name="Machida M."/>
            <person name="Nierman W.C."/>
            <person name="Denning D.W."/>
            <person name="Caddick M."/>
            <person name="Hynes M."/>
            <person name="Paoletti M."/>
            <person name="Fischer R."/>
            <person name="Miller B."/>
            <person name="Dyer P."/>
            <person name="Sachs M.S."/>
            <person name="Osmani S.A."/>
            <person name="Birren B.W."/>
        </authorList>
    </citation>
    <scope>NUCLEOTIDE SEQUENCE [LARGE SCALE GENOMIC DNA]</scope>
    <source>
        <strain evidence="2">FGSC A4 / ATCC 38163 / CBS 112.46 / NRRL 194 / M139</strain>
    </source>
</reference>
<dbReference type="GeneID" id="2873241"/>
<reference evidence="2" key="2">
    <citation type="journal article" date="2009" name="Fungal Genet. Biol.">
        <title>The 2008 update of the Aspergillus nidulans genome annotation: a community effort.</title>
        <authorList>
            <person name="Wortman J.R."/>
            <person name="Gilsenan J.M."/>
            <person name="Joardar V."/>
            <person name="Deegan J."/>
            <person name="Clutterbuck J."/>
            <person name="Andersen M.R."/>
            <person name="Archer D."/>
            <person name="Bencina M."/>
            <person name="Braus G."/>
            <person name="Coutinho P."/>
            <person name="von Dohren H."/>
            <person name="Doonan J."/>
            <person name="Driessen A.J."/>
            <person name="Durek P."/>
            <person name="Espeso E."/>
            <person name="Fekete E."/>
            <person name="Flipphi M."/>
            <person name="Estrada C.G."/>
            <person name="Geysens S."/>
            <person name="Goldman G."/>
            <person name="de Groot P.W."/>
            <person name="Hansen K."/>
            <person name="Harris S.D."/>
            <person name="Heinekamp T."/>
            <person name="Helmstaedt K."/>
            <person name="Henrissat B."/>
            <person name="Hofmann G."/>
            <person name="Homan T."/>
            <person name="Horio T."/>
            <person name="Horiuchi H."/>
            <person name="James S."/>
            <person name="Jones M."/>
            <person name="Karaffa L."/>
            <person name="Karanyi Z."/>
            <person name="Kato M."/>
            <person name="Keller N."/>
            <person name="Kelly D.E."/>
            <person name="Kiel J.A."/>
            <person name="Kim J.M."/>
            <person name="van der Klei I.J."/>
            <person name="Klis F.M."/>
            <person name="Kovalchuk A."/>
            <person name="Krasevec N."/>
            <person name="Kubicek C.P."/>
            <person name="Liu B."/>
            <person name="Maccabe A."/>
            <person name="Meyer V."/>
            <person name="Mirabito P."/>
            <person name="Miskei M."/>
            <person name="Mos M."/>
            <person name="Mullins J."/>
            <person name="Nelson D.R."/>
            <person name="Nielsen J."/>
            <person name="Oakley B.R."/>
            <person name="Osmani S.A."/>
            <person name="Pakula T."/>
            <person name="Paszewski A."/>
            <person name="Paulsen I."/>
            <person name="Pilsyk S."/>
            <person name="Pocsi I."/>
            <person name="Punt P.J."/>
            <person name="Ram A.F."/>
            <person name="Ren Q."/>
            <person name="Robellet X."/>
            <person name="Robson G."/>
            <person name="Seiboth B."/>
            <person name="van Solingen P."/>
            <person name="Specht T."/>
            <person name="Sun J."/>
            <person name="Taheri-Talesh N."/>
            <person name="Takeshita N."/>
            <person name="Ussery D."/>
            <person name="vanKuyk P.A."/>
            <person name="Visser H."/>
            <person name="van de Vondervoort P.J."/>
            <person name="de Vries R.P."/>
            <person name="Walton J."/>
            <person name="Xiang X."/>
            <person name="Xiong Y."/>
            <person name="Zeng A.P."/>
            <person name="Brandt B.W."/>
            <person name="Cornell M.J."/>
            <person name="van den Hondel C.A."/>
            <person name="Visser J."/>
            <person name="Oliver S.G."/>
            <person name="Turner G."/>
        </authorList>
    </citation>
    <scope>GENOME REANNOTATION</scope>
    <source>
        <strain evidence="2">FGSC A4 / ATCC 38163 / CBS 112.46 / NRRL 194 / M139</strain>
    </source>
</reference>
<sequence length="64" mass="7181">MDLRESLHKMYLEAYQISRKLSAITTPYAEILPQRLVYSKRPDSTFGALSTPFEATAPHSLAPA</sequence>
<dbReference type="AlphaFoldDB" id="Q5B6L4"/>
<evidence type="ECO:0000313" key="2">
    <source>
        <dbReference type="Proteomes" id="UP000000560"/>
    </source>
</evidence>